<dbReference type="InterPro" id="IPR024072">
    <property type="entry name" value="DHFR-like_dom_sf"/>
</dbReference>
<sequence>MRSLALLTFITLDGVMQAPAQAEEDRSGGFELGGWAMPYWPDVMAQVQEEAMSAPYDLLLGRNTYESFAAHNQGTDDTPVAVMLNKATKYVATTTQEDLSWQNSHILQGDVASAVADLKRQDGPLLQVHGSWQLIQTLLAQDLVDEFRLWTFPVLAGPGKRLFGPKMPPGDIELVKSGATSSGVVMTLYRRARR</sequence>
<dbReference type="Gene3D" id="3.40.430.10">
    <property type="entry name" value="Dihydrofolate Reductase, subunit A"/>
    <property type="match status" value="1"/>
</dbReference>
<proteinExistence type="predicted"/>
<dbReference type="PANTHER" id="PTHR38011">
    <property type="entry name" value="DIHYDROFOLATE REDUCTASE FAMILY PROTEIN (AFU_ORTHOLOGUE AFUA_8G06820)"/>
    <property type="match status" value="1"/>
</dbReference>
<evidence type="ECO:0000313" key="3">
    <source>
        <dbReference type="Proteomes" id="UP001056291"/>
    </source>
</evidence>
<dbReference type="PANTHER" id="PTHR38011:SF2">
    <property type="entry name" value="BIFUNCTIONAL DEAMINASE-REDUCTASE DOMAIN PROTEIN"/>
    <property type="match status" value="1"/>
</dbReference>
<dbReference type="InterPro" id="IPR002734">
    <property type="entry name" value="RibDG_C"/>
</dbReference>
<feature type="domain" description="Bacterial bifunctional deaminase-reductase C-terminal" evidence="1">
    <location>
        <begin position="5"/>
        <end position="185"/>
    </location>
</feature>
<accession>A0ABY4W6X0</accession>
<name>A0ABY4W6X0_9PROT</name>
<dbReference type="EMBL" id="CP098747">
    <property type="protein sequence ID" value="USG62752.1"/>
    <property type="molecule type" value="Genomic_DNA"/>
</dbReference>
<dbReference type="Pfam" id="PF01872">
    <property type="entry name" value="RibD_C"/>
    <property type="match status" value="1"/>
</dbReference>
<dbReference type="SUPFAM" id="SSF53597">
    <property type="entry name" value="Dihydrofolate reductase-like"/>
    <property type="match status" value="1"/>
</dbReference>
<organism evidence="2 3">
    <name type="scientific">Sneathiella marina</name>
    <dbReference type="NCBI Taxonomy" id="2950108"/>
    <lineage>
        <taxon>Bacteria</taxon>
        <taxon>Pseudomonadati</taxon>
        <taxon>Pseudomonadota</taxon>
        <taxon>Alphaproteobacteria</taxon>
        <taxon>Sneathiellales</taxon>
        <taxon>Sneathiellaceae</taxon>
        <taxon>Sneathiella</taxon>
    </lineage>
</organism>
<protein>
    <submittedName>
        <fullName evidence="2">Dihydrofolate reductase family protein</fullName>
    </submittedName>
</protein>
<dbReference type="InterPro" id="IPR050765">
    <property type="entry name" value="Riboflavin_Biosynth_HTPR"/>
</dbReference>
<dbReference type="Proteomes" id="UP001056291">
    <property type="component" value="Chromosome"/>
</dbReference>
<keyword evidence="3" id="KW-1185">Reference proteome</keyword>
<reference evidence="2" key="1">
    <citation type="submission" date="2022-06" db="EMBL/GenBank/DDBJ databases">
        <title>Sneathiella actinostolidae sp. nov., isolated from a sea anemonein the Western Pacific Ocean.</title>
        <authorList>
            <person name="Wei M.J."/>
        </authorList>
    </citation>
    <scope>NUCLEOTIDE SEQUENCE</scope>
    <source>
        <strain evidence="2">PHK-P5</strain>
    </source>
</reference>
<evidence type="ECO:0000259" key="1">
    <source>
        <dbReference type="Pfam" id="PF01872"/>
    </source>
</evidence>
<dbReference type="RefSeq" id="WP_251936841.1">
    <property type="nucleotide sequence ID" value="NZ_CP098747.1"/>
</dbReference>
<evidence type="ECO:0000313" key="2">
    <source>
        <dbReference type="EMBL" id="USG62752.1"/>
    </source>
</evidence>
<gene>
    <name evidence="2" type="ORF">NBZ79_07145</name>
</gene>